<dbReference type="Proteomes" id="UP000008311">
    <property type="component" value="Unassembled WGS sequence"/>
</dbReference>
<organism evidence="1 2">
    <name type="scientific">Ricinus communis</name>
    <name type="common">Castor bean</name>
    <dbReference type="NCBI Taxonomy" id="3988"/>
    <lineage>
        <taxon>Eukaryota</taxon>
        <taxon>Viridiplantae</taxon>
        <taxon>Streptophyta</taxon>
        <taxon>Embryophyta</taxon>
        <taxon>Tracheophyta</taxon>
        <taxon>Spermatophyta</taxon>
        <taxon>Magnoliopsida</taxon>
        <taxon>eudicotyledons</taxon>
        <taxon>Gunneridae</taxon>
        <taxon>Pentapetalae</taxon>
        <taxon>rosids</taxon>
        <taxon>fabids</taxon>
        <taxon>Malpighiales</taxon>
        <taxon>Euphorbiaceae</taxon>
        <taxon>Acalyphoideae</taxon>
        <taxon>Acalypheae</taxon>
        <taxon>Ricinus</taxon>
    </lineage>
</organism>
<name>B9R977_RICCO</name>
<keyword evidence="2" id="KW-1185">Reference proteome</keyword>
<dbReference type="EMBL" id="EQ973773">
    <property type="protein sequence ID" value="EEF52154.1"/>
    <property type="molecule type" value="Genomic_DNA"/>
</dbReference>
<sequence>MEKGTSEICFQPLRLRKLKLVGELNSIRDLWRSGNQILLNLGDDIGRLRVYNCQRKGAMAWLGLPGDLNISFGHTQLHITAQLSGRH</sequence>
<evidence type="ECO:0000313" key="1">
    <source>
        <dbReference type="EMBL" id="EEF52154.1"/>
    </source>
</evidence>
<evidence type="ECO:0000313" key="2">
    <source>
        <dbReference type="Proteomes" id="UP000008311"/>
    </source>
</evidence>
<gene>
    <name evidence="1" type="ORF">RCOM_1514720</name>
</gene>
<accession>B9R977</accession>
<proteinExistence type="predicted"/>
<protein>
    <submittedName>
        <fullName evidence="1">Uncharacterized protein</fullName>
    </submittedName>
</protein>
<dbReference type="AlphaFoldDB" id="B9R977"/>
<reference evidence="2" key="1">
    <citation type="journal article" date="2010" name="Nat. Biotechnol.">
        <title>Draft genome sequence of the oilseed species Ricinus communis.</title>
        <authorList>
            <person name="Chan A.P."/>
            <person name="Crabtree J."/>
            <person name="Zhao Q."/>
            <person name="Lorenzi H."/>
            <person name="Orvis J."/>
            <person name="Puiu D."/>
            <person name="Melake-Berhan A."/>
            <person name="Jones K.M."/>
            <person name="Redman J."/>
            <person name="Chen G."/>
            <person name="Cahoon E.B."/>
            <person name="Gedil M."/>
            <person name="Stanke M."/>
            <person name="Haas B.J."/>
            <person name="Wortman J.R."/>
            <person name="Fraser-Liggett C.M."/>
            <person name="Ravel J."/>
            <person name="Rabinowicz P.D."/>
        </authorList>
    </citation>
    <scope>NUCLEOTIDE SEQUENCE [LARGE SCALE GENOMIC DNA]</scope>
    <source>
        <strain evidence="2">cv. Hale</strain>
    </source>
</reference>
<dbReference type="InParanoid" id="B9R977"/>